<sequence>MDVRKREETKEQNEKSVPEQKSVIELINDYHG</sequence>
<reference evidence="2 3" key="1">
    <citation type="submission" date="2020-08" db="EMBL/GenBank/DDBJ databases">
        <title>Genomic Encyclopedia of Type Strains, Phase IV (KMG-IV): sequencing the most valuable type-strain genomes for metagenomic binning, comparative biology and taxonomic classification.</title>
        <authorList>
            <person name="Goeker M."/>
        </authorList>
    </citation>
    <scope>NUCLEOTIDE SEQUENCE [LARGE SCALE GENOMIC DNA]</scope>
    <source>
        <strain evidence="2 3">DSM 21769</strain>
    </source>
</reference>
<accession>A0A841PN56</accession>
<evidence type="ECO:0000313" key="3">
    <source>
        <dbReference type="Proteomes" id="UP000568839"/>
    </source>
</evidence>
<evidence type="ECO:0000256" key="1">
    <source>
        <dbReference type="SAM" id="MobiDB-lite"/>
    </source>
</evidence>
<name>A0A841PN56_9BACL</name>
<dbReference type="Proteomes" id="UP000568839">
    <property type="component" value="Unassembled WGS sequence"/>
</dbReference>
<dbReference type="EMBL" id="JACHHJ010000001">
    <property type="protein sequence ID" value="MBB6449184.1"/>
    <property type="molecule type" value="Genomic_DNA"/>
</dbReference>
<protein>
    <submittedName>
        <fullName evidence="2">Uncharacterized protein</fullName>
    </submittedName>
</protein>
<feature type="compositionally biased region" description="Basic and acidic residues" evidence="1">
    <location>
        <begin position="1"/>
        <end position="18"/>
    </location>
</feature>
<organism evidence="2 3">
    <name type="scientific">Geomicrobium halophilum</name>
    <dbReference type="NCBI Taxonomy" id="549000"/>
    <lineage>
        <taxon>Bacteria</taxon>
        <taxon>Bacillati</taxon>
        <taxon>Bacillota</taxon>
        <taxon>Bacilli</taxon>
        <taxon>Bacillales</taxon>
        <taxon>Geomicrobium</taxon>
    </lineage>
</organism>
<proteinExistence type="predicted"/>
<gene>
    <name evidence="2" type="ORF">HNR44_001133</name>
</gene>
<keyword evidence="3" id="KW-1185">Reference proteome</keyword>
<evidence type="ECO:0000313" key="2">
    <source>
        <dbReference type="EMBL" id="MBB6449184.1"/>
    </source>
</evidence>
<feature type="region of interest" description="Disordered" evidence="1">
    <location>
        <begin position="1"/>
        <end position="32"/>
    </location>
</feature>
<comment type="caution">
    <text evidence="2">The sequence shown here is derived from an EMBL/GenBank/DDBJ whole genome shotgun (WGS) entry which is preliminary data.</text>
</comment>
<dbReference type="AlphaFoldDB" id="A0A841PN56"/>